<sequence>MQRSSPVVEKPVRDRPSPKRNQHSWLRNIRLYYYRLLRLQGSSGAIARGIASGVFAGCFPFFGVQILLGVLLATVVRGNRFAAAAGTWISNPITYVPIFIFNFKIGERLLGLHYTSLSIDEIDWQSAEILDLGLAFLAPLFVGCLVTGSIAAICSYFLSSQLFKRWHQSRRNATRRNREWSDREWLDR</sequence>
<organism evidence="4 5">
    <name type="scientific">Lusitaniella coriacea LEGE 07157</name>
    <dbReference type="NCBI Taxonomy" id="945747"/>
    <lineage>
        <taxon>Bacteria</taxon>
        <taxon>Bacillati</taxon>
        <taxon>Cyanobacteriota</taxon>
        <taxon>Cyanophyceae</taxon>
        <taxon>Spirulinales</taxon>
        <taxon>Lusitaniellaceae</taxon>
        <taxon>Lusitaniella</taxon>
    </lineage>
</organism>
<name>A0A8J7DX10_9CYAN</name>
<comment type="caution">
    <text evidence="4">The sequence shown here is derived from an EMBL/GenBank/DDBJ whole genome shotgun (WGS) entry which is preliminary data.</text>
</comment>
<dbReference type="PANTHER" id="PTHR40547:SF1">
    <property type="entry name" value="SLL0298 PROTEIN"/>
    <property type="match status" value="1"/>
</dbReference>
<dbReference type="Pfam" id="PF09835">
    <property type="entry name" value="DUF2062"/>
    <property type="match status" value="1"/>
</dbReference>
<evidence type="ECO:0000313" key="4">
    <source>
        <dbReference type="EMBL" id="MBE9116663.1"/>
    </source>
</evidence>
<feature type="transmembrane region" description="Helical" evidence="2">
    <location>
        <begin position="134"/>
        <end position="158"/>
    </location>
</feature>
<evidence type="ECO:0000313" key="5">
    <source>
        <dbReference type="Proteomes" id="UP000654482"/>
    </source>
</evidence>
<protein>
    <submittedName>
        <fullName evidence="4">DUF2062 domain-containing protein</fullName>
    </submittedName>
</protein>
<keyword evidence="2" id="KW-0812">Transmembrane</keyword>
<evidence type="ECO:0000259" key="3">
    <source>
        <dbReference type="Pfam" id="PF09835"/>
    </source>
</evidence>
<gene>
    <name evidence="4" type="ORF">IQ249_12200</name>
</gene>
<keyword evidence="2" id="KW-0472">Membrane</keyword>
<feature type="transmembrane region" description="Helical" evidence="2">
    <location>
        <begin position="45"/>
        <end position="72"/>
    </location>
</feature>
<dbReference type="RefSeq" id="WP_194029754.1">
    <property type="nucleotide sequence ID" value="NZ_JADEWZ010000016.1"/>
</dbReference>
<feature type="region of interest" description="Disordered" evidence="1">
    <location>
        <begin position="1"/>
        <end position="21"/>
    </location>
</feature>
<keyword evidence="2" id="KW-1133">Transmembrane helix</keyword>
<dbReference type="Proteomes" id="UP000654482">
    <property type="component" value="Unassembled WGS sequence"/>
</dbReference>
<dbReference type="InterPro" id="IPR018639">
    <property type="entry name" value="DUF2062"/>
</dbReference>
<reference evidence="4" key="1">
    <citation type="submission" date="2020-10" db="EMBL/GenBank/DDBJ databases">
        <authorList>
            <person name="Castelo-Branco R."/>
            <person name="Eusebio N."/>
            <person name="Adriana R."/>
            <person name="Vieira A."/>
            <person name="Brugerolle De Fraissinette N."/>
            <person name="Rezende De Castro R."/>
            <person name="Schneider M.P."/>
            <person name="Vasconcelos V."/>
            <person name="Leao P.N."/>
        </authorList>
    </citation>
    <scope>NUCLEOTIDE SEQUENCE</scope>
    <source>
        <strain evidence="4">LEGE 07157</strain>
    </source>
</reference>
<dbReference type="AlphaFoldDB" id="A0A8J7DX10"/>
<evidence type="ECO:0000256" key="2">
    <source>
        <dbReference type="SAM" id="Phobius"/>
    </source>
</evidence>
<dbReference type="EMBL" id="JADEWZ010000016">
    <property type="protein sequence ID" value="MBE9116663.1"/>
    <property type="molecule type" value="Genomic_DNA"/>
</dbReference>
<proteinExistence type="predicted"/>
<evidence type="ECO:0000256" key="1">
    <source>
        <dbReference type="SAM" id="MobiDB-lite"/>
    </source>
</evidence>
<keyword evidence="5" id="KW-1185">Reference proteome</keyword>
<accession>A0A8J7DX10</accession>
<dbReference type="PANTHER" id="PTHR40547">
    <property type="entry name" value="SLL0298 PROTEIN"/>
    <property type="match status" value="1"/>
</dbReference>
<feature type="domain" description="DUF2062" evidence="3">
    <location>
        <begin position="27"/>
        <end position="171"/>
    </location>
</feature>